<gene>
    <name evidence="8" type="ORF">OMM_02303</name>
</gene>
<dbReference type="Pfam" id="PF03743">
    <property type="entry name" value="TrbI"/>
    <property type="match status" value="1"/>
</dbReference>
<keyword evidence="5 7" id="KW-0472">Membrane</keyword>
<accession>A0A1V1PA08</accession>
<evidence type="ECO:0000256" key="6">
    <source>
        <dbReference type="SAM" id="MobiDB-lite"/>
    </source>
</evidence>
<evidence type="ECO:0000313" key="8">
    <source>
        <dbReference type="EMBL" id="ETR71691.1"/>
    </source>
</evidence>
<keyword evidence="3 7" id="KW-0812">Transmembrane</keyword>
<comment type="subcellular location">
    <subcellularLocation>
        <location evidence="1">Membrane</location>
        <topology evidence="1">Single-pass membrane protein</topology>
    </subcellularLocation>
</comment>
<sequence length="417" mass="46800">MRIDFRNKTFQIWLMAFIILSFVVGVSAYILESSTVPITDIKGKPLISEDCPEFKPPIVITTIKEHKSPITQIANYVKVPDPVEYGKANQVPLPGDQTINSDDTELPETVNSQAKVITKVVYVKTNGKHMGHLERLRGTKNVADVESYSTYKMHTWIPDRTDNKKNKGHKKDSRKYDQLQSDIDDLASGFNTSAVEKQRETRKRYYAEAMKSSENVYLKSCRIQPPKFSLPVGTIIKCKLLSAINTENPGNWIVNAKVTKPVYGGTRVGESWLAIPSETKIILSYSFEINYGNHSVPATANMLIFPDESFMEIPGFPAVEISGTVGLSGKVNNRWPRIITVAGITSFLGYIPMKIAESWEEDSASRHVALGVSKGMNQAGNRLLNREIVPPTLNIKENKEFGVYCNKIMIFEEPYEN</sequence>
<dbReference type="CDD" id="cd16429">
    <property type="entry name" value="VirB10"/>
    <property type="match status" value="1"/>
</dbReference>
<proteinExistence type="inferred from homology"/>
<comment type="caution">
    <text evidence="8">The sequence shown here is derived from an EMBL/GenBank/DDBJ whole genome shotgun (WGS) entry which is preliminary data.</text>
</comment>
<dbReference type="InterPro" id="IPR005498">
    <property type="entry name" value="T4SS_VirB10/TraB/TrbI"/>
</dbReference>
<comment type="similarity">
    <text evidence="2">Belongs to the TrbI/VirB10 family.</text>
</comment>
<feature type="region of interest" description="Disordered" evidence="6">
    <location>
        <begin position="158"/>
        <end position="178"/>
    </location>
</feature>
<dbReference type="Proteomes" id="UP000189670">
    <property type="component" value="Unassembled WGS sequence"/>
</dbReference>
<dbReference type="Gene3D" id="2.40.128.260">
    <property type="entry name" value="Type IV secretion system, VirB10/TraB/TrbI"/>
    <property type="match status" value="1"/>
</dbReference>
<evidence type="ECO:0000256" key="4">
    <source>
        <dbReference type="ARBA" id="ARBA00022989"/>
    </source>
</evidence>
<dbReference type="EMBL" id="ATBP01000235">
    <property type="protein sequence ID" value="ETR71691.1"/>
    <property type="molecule type" value="Genomic_DNA"/>
</dbReference>
<evidence type="ECO:0000256" key="3">
    <source>
        <dbReference type="ARBA" id="ARBA00022692"/>
    </source>
</evidence>
<evidence type="ECO:0000256" key="7">
    <source>
        <dbReference type="SAM" id="Phobius"/>
    </source>
</evidence>
<feature type="transmembrane region" description="Helical" evidence="7">
    <location>
        <begin position="12"/>
        <end position="31"/>
    </location>
</feature>
<dbReference type="AlphaFoldDB" id="A0A1V1PA08"/>
<evidence type="ECO:0000256" key="2">
    <source>
        <dbReference type="ARBA" id="ARBA00010265"/>
    </source>
</evidence>
<keyword evidence="4 7" id="KW-1133">Transmembrane helix</keyword>
<name>A0A1V1PA08_9BACT</name>
<protein>
    <submittedName>
        <fullName evidence="8">Type IV secretion system protein VirB10</fullName>
    </submittedName>
</protein>
<evidence type="ECO:0000256" key="5">
    <source>
        <dbReference type="ARBA" id="ARBA00023136"/>
    </source>
</evidence>
<dbReference type="GO" id="GO:0016020">
    <property type="term" value="C:membrane"/>
    <property type="evidence" value="ECO:0007669"/>
    <property type="project" value="UniProtKB-SubCell"/>
</dbReference>
<reference evidence="9" key="1">
    <citation type="submission" date="2012-11" db="EMBL/GenBank/DDBJ databases">
        <authorList>
            <person name="Lucero-Rivera Y.E."/>
            <person name="Tovar-Ramirez D."/>
        </authorList>
    </citation>
    <scope>NUCLEOTIDE SEQUENCE [LARGE SCALE GENOMIC DNA]</scope>
    <source>
        <strain evidence="9">Araruama</strain>
    </source>
</reference>
<dbReference type="InterPro" id="IPR042217">
    <property type="entry name" value="T4SS_VirB10/TrbI"/>
</dbReference>
<evidence type="ECO:0000256" key="1">
    <source>
        <dbReference type="ARBA" id="ARBA00004167"/>
    </source>
</evidence>
<evidence type="ECO:0000313" key="9">
    <source>
        <dbReference type="Proteomes" id="UP000189670"/>
    </source>
</evidence>
<organism evidence="8 9">
    <name type="scientific">Candidatus Magnetoglobus multicellularis str. Araruama</name>
    <dbReference type="NCBI Taxonomy" id="890399"/>
    <lineage>
        <taxon>Bacteria</taxon>
        <taxon>Pseudomonadati</taxon>
        <taxon>Thermodesulfobacteriota</taxon>
        <taxon>Desulfobacteria</taxon>
        <taxon>Desulfobacterales</taxon>
        <taxon>Desulfobacteraceae</taxon>
        <taxon>Candidatus Magnetoglobus</taxon>
    </lineage>
</organism>